<evidence type="ECO:0000256" key="1">
    <source>
        <dbReference type="SAM" id="SignalP"/>
    </source>
</evidence>
<dbReference type="RefSeq" id="WP_130914426.1">
    <property type="nucleotide sequence ID" value="NZ_LR215974.1"/>
</dbReference>
<organism evidence="2 3">
    <name type="scientific">Chryseobacterium taihuense</name>
    <dbReference type="NCBI Taxonomy" id="1141221"/>
    <lineage>
        <taxon>Bacteria</taxon>
        <taxon>Pseudomonadati</taxon>
        <taxon>Bacteroidota</taxon>
        <taxon>Flavobacteriia</taxon>
        <taxon>Flavobacteriales</taxon>
        <taxon>Weeksellaceae</taxon>
        <taxon>Chryseobacterium group</taxon>
        <taxon>Chryseobacterium</taxon>
    </lineage>
</organism>
<dbReference type="AlphaFoldDB" id="A0A4U8WD30"/>
<evidence type="ECO:0000313" key="2">
    <source>
        <dbReference type="EMBL" id="VFB04043.1"/>
    </source>
</evidence>
<dbReference type="KEGG" id="ctai:NCTC12078_02066"/>
<accession>A0A4U8WD30</accession>
<feature type="signal peptide" evidence="1">
    <location>
        <begin position="1"/>
        <end position="19"/>
    </location>
</feature>
<feature type="chain" id="PRO_5020706945" description="TonB protein C-terminal" evidence="1">
    <location>
        <begin position="20"/>
        <end position="171"/>
    </location>
</feature>
<gene>
    <name evidence="2" type="ORF">NCTC12078_02066</name>
</gene>
<dbReference type="Proteomes" id="UP000290013">
    <property type="component" value="Chromosome"/>
</dbReference>
<proteinExistence type="predicted"/>
<name>A0A4U8WD30_9FLAO</name>
<evidence type="ECO:0000313" key="3">
    <source>
        <dbReference type="Proteomes" id="UP000290013"/>
    </source>
</evidence>
<sequence length="171" mass="19976">MKNYMFLLFLMPLLSNCQADIKATASKYPAQVGDINFDKKIDDPDFKRCIPENKHGYQYYNDSKGFQYKGEKLAIIRNLEKENIQSSKDINGYVTIRFVVNCEGKAGIFRMKQMDENYIEKELDKSLSNQLLDFTKKLNGWIPKEIDGQKADYYQYLTFKIEHGKVSEILP</sequence>
<dbReference type="EMBL" id="LR215974">
    <property type="protein sequence ID" value="VFB04043.1"/>
    <property type="molecule type" value="Genomic_DNA"/>
</dbReference>
<evidence type="ECO:0008006" key="4">
    <source>
        <dbReference type="Google" id="ProtNLM"/>
    </source>
</evidence>
<protein>
    <recommendedName>
        <fullName evidence="4">TonB protein C-terminal</fullName>
    </recommendedName>
</protein>
<reference evidence="2 3" key="1">
    <citation type="submission" date="2019-02" db="EMBL/GenBank/DDBJ databases">
        <authorList>
            <consortium name="Pathogen Informatics"/>
        </authorList>
    </citation>
    <scope>NUCLEOTIDE SEQUENCE [LARGE SCALE GENOMIC DNA]</scope>
    <source>
        <strain evidence="2 3">3012STDY6944375</strain>
    </source>
</reference>
<keyword evidence="1" id="KW-0732">Signal</keyword>